<sequence length="53" mass="5841">MKVQETSPGYDTADYHLPEYPTKGVMGLHACNLTEETTTTMPAPDAEFPKIDP</sequence>
<comment type="caution">
    <text evidence="1">The sequence shown here is derived from an EMBL/GenBank/DDBJ whole genome shotgun (WGS) entry which is preliminary data.</text>
</comment>
<evidence type="ECO:0000313" key="2">
    <source>
        <dbReference type="Proteomes" id="UP001500604"/>
    </source>
</evidence>
<protein>
    <submittedName>
        <fullName evidence="1">Uncharacterized protein</fullName>
    </submittedName>
</protein>
<accession>A0ABP8V6P6</accession>
<dbReference type="EMBL" id="BAABFL010000453">
    <property type="protein sequence ID" value="GAA4651487.1"/>
    <property type="molecule type" value="Genomic_DNA"/>
</dbReference>
<reference evidence="2" key="1">
    <citation type="journal article" date="2019" name="Int. J. Syst. Evol. Microbiol.">
        <title>The Global Catalogue of Microorganisms (GCM) 10K type strain sequencing project: providing services to taxonomists for standard genome sequencing and annotation.</title>
        <authorList>
            <consortium name="The Broad Institute Genomics Platform"/>
            <consortium name="The Broad Institute Genome Sequencing Center for Infectious Disease"/>
            <person name="Wu L."/>
            <person name="Ma J."/>
        </authorList>
    </citation>
    <scope>NUCLEOTIDE SEQUENCE [LARGE SCALE GENOMIC DNA]</scope>
    <source>
        <strain evidence="2">JCM 17805</strain>
    </source>
</reference>
<dbReference type="RefSeq" id="WP_345197863.1">
    <property type="nucleotide sequence ID" value="NZ_BAABFL010000453.1"/>
</dbReference>
<evidence type="ECO:0000313" key="1">
    <source>
        <dbReference type="EMBL" id="GAA4651487.1"/>
    </source>
</evidence>
<keyword evidence="2" id="KW-1185">Reference proteome</keyword>
<gene>
    <name evidence="1" type="ORF">GCM10023116_37710</name>
</gene>
<proteinExistence type="predicted"/>
<name>A0ABP8V6P6_9GAMM</name>
<dbReference type="Proteomes" id="UP001500604">
    <property type="component" value="Unassembled WGS sequence"/>
</dbReference>
<organism evidence="1 2">
    <name type="scientific">Kistimonas scapharcae</name>
    <dbReference type="NCBI Taxonomy" id="1036133"/>
    <lineage>
        <taxon>Bacteria</taxon>
        <taxon>Pseudomonadati</taxon>
        <taxon>Pseudomonadota</taxon>
        <taxon>Gammaproteobacteria</taxon>
        <taxon>Oceanospirillales</taxon>
        <taxon>Endozoicomonadaceae</taxon>
        <taxon>Kistimonas</taxon>
    </lineage>
</organism>